<dbReference type="GeneTree" id="ENSGT00390000007224"/>
<dbReference type="Pfam" id="PF06544">
    <property type="entry name" value="Prp3_C"/>
    <property type="match status" value="1"/>
</dbReference>
<sequence>MRAPLPPAARAAAAEGPRSGAEAAAPATPGRGLCAAASPQRLPPGRRRREEPYRLASPPLRPGWRLSSAAAVESPAAQVKVELQVLLPHMYPHVAPQLFARSHALHRQQQLQLNTSLASHISSLDSGELCICGAVQWVKDHSLPYLENSKISSESASKEVVVKETLHRMWIYSHHIYRQELRKKIFDCARKLNLTGFCLTGKPGVICVEGLRENCEEFWRVIRYPNWKHISCKHVENIETEGSVDNLRLFRAFEDLQFQAHGDYGLRNDYHMDLGQFLEFLKQHQSGHIFQILFGVEGKLSDK</sequence>
<name>A0A663DZF8_AQUCH</name>
<dbReference type="Ensembl" id="ENSACCT00020005593.1">
    <property type="protein sequence ID" value="ENSACCP00020005362.1"/>
    <property type="gene ID" value="ENSACCG00020003686.1"/>
</dbReference>
<dbReference type="Proteomes" id="UP000472275">
    <property type="component" value="Chromosome 2"/>
</dbReference>
<evidence type="ECO:0000313" key="4">
    <source>
        <dbReference type="Proteomes" id="UP000472275"/>
    </source>
</evidence>
<organism evidence="3 4">
    <name type="scientific">Aquila chrysaetos chrysaetos</name>
    <dbReference type="NCBI Taxonomy" id="223781"/>
    <lineage>
        <taxon>Eukaryota</taxon>
        <taxon>Metazoa</taxon>
        <taxon>Chordata</taxon>
        <taxon>Craniata</taxon>
        <taxon>Vertebrata</taxon>
        <taxon>Euteleostomi</taxon>
        <taxon>Archelosauria</taxon>
        <taxon>Archosauria</taxon>
        <taxon>Dinosauria</taxon>
        <taxon>Saurischia</taxon>
        <taxon>Theropoda</taxon>
        <taxon>Coelurosauria</taxon>
        <taxon>Aves</taxon>
        <taxon>Neognathae</taxon>
        <taxon>Neoaves</taxon>
        <taxon>Telluraves</taxon>
        <taxon>Accipitrimorphae</taxon>
        <taxon>Accipitriformes</taxon>
        <taxon>Accipitridae</taxon>
        <taxon>Accipitrinae</taxon>
        <taxon>Aquila</taxon>
    </lineage>
</organism>
<dbReference type="PANTHER" id="PTHR15955">
    <property type="entry name" value="RWD DOMAIN CONTAINING PROTEIN 2"/>
    <property type="match status" value="1"/>
</dbReference>
<protein>
    <submittedName>
        <fullName evidence="3">RWD domain containing 2A</fullName>
    </submittedName>
</protein>
<dbReference type="SMART" id="SM00591">
    <property type="entry name" value="RWD"/>
    <property type="match status" value="1"/>
</dbReference>
<proteinExistence type="predicted"/>
<dbReference type="CDD" id="cd24163">
    <property type="entry name" value="RWDD2_C"/>
    <property type="match status" value="1"/>
</dbReference>
<reference evidence="3" key="2">
    <citation type="submission" date="2025-09" db="UniProtKB">
        <authorList>
            <consortium name="Ensembl"/>
        </authorList>
    </citation>
    <scope>IDENTIFICATION</scope>
</reference>
<dbReference type="PANTHER" id="PTHR15955:SF3">
    <property type="entry name" value="RWD DOMAIN-CONTAINING PROTEIN 2A"/>
    <property type="match status" value="1"/>
</dbReference>
<dbReference type="InterPro" id="IPR006575">
    <property type="entry name" value="RWD_dom"/>
</dbReference>
<gene>
    <name evidence="3" type="primary">RWDD2A</name>
</gene>
<keyword evidence="4" id="KW-1185">Reference proteome</keyword>
<reference evidence="3" key="1">
    <citation type="submission" date="2025-08" db="UniProtKB">
        <authorList>
            <consortium name="Ensembl"/>
        </authorList>
    </citation>
    <scope>IDENTIFICATION</scope>
</reference>
<dbReference type="SUPFAM" id="SSF54495">
    <property type="entry name" value="UBC-like"/>
    <property type="match status" value="1"/>
</dbReference>
<dbReference type="InterPro" id="IPR010541">
    <property type="entry name" value="Prp3_C"/>
</dbReference>
<dbReference type="Gene3D" id="3.10.110.10">
    <property type="entry name" value="Ubiquitin Conjugating Enzyme"/>
    <property type="match status" value="1"/>
</dbReference>
<evidence type="ECO:0000313" key="3">
    <source>
        <dbReference type="Ensembl" id="ENSACCP00020005362.1"/>
    </source>
</evidence>
<dbReference type="AlphaFoldDB" id="A0A663DZF8"/>
<feature type="domain" description="RWD" evidence="2">
    <location>
        <begin position="50"/>
        <end position="145"/>
    </location>
</feature>
<dbReference type="InterPro" id="IPR017359">
    <property type="entry name" value="Phi-like"/>
</dbReference>
<evidence type="ECO:0000256" key="1">
    <source>
        <dbReference type="SAM" id="MobiDB-lite"/>
    </source>
</evidence>
<dbReference type="InterPro" id="IPR016135">
    <property type="entry name" value="UBQ-conjugating_enzyme/RWD"/>
</dbReference>
<evidence type="ECO:0000259" key="2">
    <source>
        <dbReference type="SMART" id="SM00591"/>
    </source>
</evidence>
<feature type="compositionally biased region" description="Low complexity" evidence="1">
    <location>
        <begin position="8"/>
        <end position="32"/>
    </location>
</feature>
<accession>A0A663DZF8</accession>
<feature type="region of interest" description="Disordered" evidence="1">
    <location>
        <begin position="1"/>
        <end position="56"/>
    </location>
</feature>
<dbReference type="Pfam" id="PF05773">
    <property type="entry name" value="RWD"/>
    <property type="match status" value="1"/>
</dbReference>
<dbReference type="InterPro" id="IPR059181">
    <property type="entry name" value="RWDD2A-B_C"/>
</dbReference>